<organism evidence="8 9">
    <name type="scientific">Puccinia coronata f. sp. avenae</name>
    <dbReference type="NCBI Taxonomy" id="200324"/>
    <lineage>
        <taxon>Eukaryota</taxon>
        <taxon>Fungi</taxon>
        <taxon>Dikarya</taxon>
        <taxon>Basidiomycota</taxon>
        <taxon>Pucciniomycotina</taxon>
        <taxon>Pucciniomycetes</taxon>
        <taxon>Pucciniales</taxon>
        <taxon>Pucciniaceae</taxon>
        <taxon>Puccinia</taxon>
    </lineage>
</organism>
<keyword evidence="5" id="KW-0539">Nucleus</keyword>
<evidence type="ECO:0000256" key="2">
    <source>
        <dbReference type="ARBA" id="ARBA00004496"/>
    </source>
</evidence>
<dbReference type="InterPro" id="IPR019585">
    <property type="entry name" value="Rpn7/CSN1"/>
</dbReference>
<proteinExistence type="predicted"/>
<sequence>MANNQTEMSFELINRILHYKGRQAINRLRFLAQASPSLSLAAYELALQTITQSTWDIPLYKETLTAYNKIATANDLPPLAANQEWLDNTQTETSLSLARLENDLKHNTTNLIKDGIRTSYQELGNHYRRVGDLANAHRAFSKAREHATNALHAAELSLASLDLALDAENFKLAHSHAAKAQAGLDSLLGSLELKPNGTKNKPAAGSSLQLSSLPSDPKDPTEKDIERWTERVNLVYALTSLAQGDFGGALRYFLKVGGREAGGDDGEELLATVADIAMYATLCGLAHLDRQQLKEQLIDRLEFRSVLDSEPRLRQILKLFRENKYREVFEYLSMSLPVYQTDLYLYEQTERLMGLIQERAIGQYFGSFSAARLGRACEVFGWSMEGLEGRLEKSIRAGQLVGKLDLANGVLLLQHTPLTRQALLQDVHQSATHIYSQSAAALFRLKLISADLLVAESHSVSAS</sequence>
<dbReference type="AlphaFoldDB" id="A0A2N5SMK7"/>
<dbReference type="Gene3D" id="1.25.40.570">
    <property type="match status" value="1"/>
</dbReference>
<dbReference type="InterPro" id="IPR045135">
    <property type="entry name" value="Rpn7_N"/>
</dbReference>
<evidence type="ECO:0000256" key="4">
    <source>
        <dbReference type="ARBA" id="ARBA00022790"/>
    </source>
</evidence>
<protein>
    <recommendedName>
        <fullName evidence="7">26S proteasome regulatory subunit Rpn7 N-terminal domain-containing protein</fullName>
    </recommendedName>
</protein>
<dbReference type="Proteomes" id="UP000235388">
    <property type="component" value="Unassembled WGS sequence"/>
</dbReference>
<gene>
    <name evidence="8" type="ORF">PCANC_15140</name>
</gene>
<dbReference type="OrthoDB" id="422427at2759"/>
<dbReference type="GO" id="GO:0008180">
    <property type="term" value="C:COP9 signalosome"/>
    <property type="evidence" value="ECO:0007669"/>
    <property type="project" value="UniProtKB-KW"/>
</dbReference>
<dbReference type="STRING" id="200324.A0A2N5SMK7"/>
<reference evidence="8 9" key="1">
    <citation type="submission" date="2017-11" db="EMBL/GenBank/DDBJ databases">
        <title>De novo assembly and phasing of dikaryotic genomes from two isolates of Puccinia coronata f. sp. avenae, the causal agent of oat crown rust.</title>
        <authorList>
            <person name="Miller M.E."/>
            <person name="Zhang Y."/>
            <person name="Omidvar V."/>
            <person name="Sperschneider J."/>
            <person name="Schwessinger B."/>
            <person name="Raley C."/>
            <person name="Palmer J.M."/>
            <person name="Garnica D."/>
            <person name="Upadhyaya N."/>
            <person name="Rathjen J."/>
            <person name="Taylor J.M."/>
            <person name="Park R.F."/>
            <person name="Dodds P.N."/>
            <person name="Hirsch C.D."/>
            <person name="Kianian S.F."/>
            <person name="Figueroa M."/>
        </authorList>
    </citation>
    <scope>NUCLEOTIDE SEQUENCE [LARGE SCALE GENOMIC DNA]</scope>
    <source>
        <strain evidence="8">12NC29</strain>
    </source>
</reference>
<evidence type="ECO:0000313" key="9">
    <source>
        <dbReference type="Proteomes" id="UP000235388"/>
    </source>
</evidence>
<dbReference type="GO" id="GO:0005737">
    <property type="term" value="C:cytoplasm"/>
    <property type="evidence" value="ECO:0007669"/>
    <property type="project" value="UniProtKB-SubCell"/>
</dbReference>
<keyword evidence="9" id="KW-1185">Reference proteome</keyword>
<feature type="domain" description="26S proteasome regulatory subunit Rpn7 N-terminal" evidence="7">
    <location>
        <begin position="83"/>
        <end position="295"/>
    </location>
</feature>
<evidence type="ECO:0000313" key="8">
    <source>
        <dbReference type="EMBL" id="PLW14472.1"/>
    </source>
</evidence>
<feature type="region of interest" description="Disordered" evidence="6">
    <location>
        <begin position="195"/>
        <end position="223"/>
    </location>
</feature>
<evidence type="ECO:0000256" key="5">
    <source>
        <dbReference type="ARBA" id="ARBA00023242"/>
    </source>
</evidence>
<dbReference type="PANTHER" id="PTHR14145">
    <property type="entry name" value="26S PROTESOME SUBUNIT 6"/>
    <property type="match status" value="1"/>
</dbReference>
<dbReference type="PANTHER" id="PTHR14145:SF2">
    <property type="entry name" value="COP9 SIGNALOSOME COMPLEX SUBUNIT 1"/>
    <property type="match status" value="1"/>
</dbReference>
<dbReference type="EMBL" id="PGCJ01000920">
    <property type="protein sequence ID" value="PLW14472.1"/>
    <property type="molecule type" value="Genomic_DNA"/>
</dbReference>
<accession>A0A2N5SMK7</accession>
<feature type="compositionally biased region" description="Low complexity" evidence="6">
    <location>
        <begin position="206"/>
        <end position="215"/>
    </location>
</feature>
<evidence type="ECO:0000259" key="7">
    <source>
        <dbReference type="Pfam" id="PF10602"/>
    </source>
</evidence>
<comment type="caution">
    <text evidence="8">The sequence shown here is derived from an EMBL/GenBank/DDBJ whole genome shotgun (WGS) entry which is preliminary data.</text>
</comment>
<dbReference type="Pfam" id="PF10602">
    <property type="entry name" value="RPN7"/>
    <property type="match status" value="1"/>
</dbReference>
<evidence type="ECO:0000256" key="6">
    <source>
        <dbReference type="SAM" id="MobiDB-lite"/>
    </source>
</evidence>
<keyword evidence="4" id="KW-0736">Signalosome</keyword>
<keyword evidence="3" id="KW-0963">Cytoplasm</keyword>
<name>A0A2N5SMK7_9BASI</name>
<comment type="subcellular location">
    <subcellularLocation>
        <location evidence="2">Cytoplasm</location>
    </subcellularLocation>
    <subcellularLocation>
        <location evidence="1">Nucleus</location>
    </subcellularLocation>
</comment>
<evidence type="ECO:0000256" key="1">
    <source>
        <dbReference type="ARBA" id="ARBA00004123"/>
    </source>
</evidence>
<evidence type="ECO:0000256" key="3">
    <source>
        <dbReference type="ARBA" id="ARBA00022490"/>
    </source>
</evidence>